<evidence type="ECO:0000313" key="3">
    <source>
        <dbReference type="Proteomes" id="UP000006512"/>
    </source>
</evidence>
<dbReference type="Proteomes" id="UP000006512">
    <property type="component" value="Unassembled WGS sequence"/>
</dbReference>
<accession>F4QT25</accession>
<evidence type="ECO:0000313" key="2">
    <source>
        <dbReference type="EMBL" id="EGF89895.1"/>
    </source>
</evidence>
<keyword evidence="1" id="KW-0472">Membrane</keyword>
<evidence type="ECO:0000256" key="1">
    <source>
        <dbReference type="SAM" id="Phobius"/>
    </source>
</evidence>
<protein>
    <submittedName>
        <fullName evidence="2">Acyl-CoA synthase</fullName>
    </submittedName>
</protein>
<sequence length="263" mass="28519">MTEDMPKSTQATSKKKGLAFAHFAFIVALVTPLFLGCVMIASNLGYIDYDLGFKALTLNLAPKMALGAMAVAGLSLLISLFMAPGRCGPWALAAVVITGGVLGGFWLYQKALKANPPIGDVATNWERPVTFSGRLIEARGTDARPIEDLPRVPRNESMDWGGKTIPEINALTCPRARTITKKEGVTAEKVVAMLKADGYVVTGSADWRVEATYQDLFYGFKSDVVIRLDPTGIDIRSVGRYPMPDLGTNCRRVVDLIHKIEAL</sequence>
<dbReference type="HOGENOM" id="CLU_068029_1_0_5"/>
<feature type="transmembrane region" description="Helical" evidence="1">
    <location>
        <begin position="64"/>
        <end position="83"/>
    </location>
</feature>
<keyword evidence="1" id="KW-0812">Transmembrane</keyword>
<dbReference type="STRING" id="715226.ABI_43180"/>
<proteinExistence type="predicted"/>
<feature type="transmembrane region" description="Helical" evidence="1">
    <location>
        <begin position="20"/>
        <end position="44"/>
    </location>
</feature>
<gene>
    <name evidence="2" type="ORF">ABI_43180</name>
</gene>
<keyword evidence="1" id="KW-1133">Transmembrane helix</keyword>
<feature type="transmembrane region" description="Helical" evidence="1">
    <location>
        <begin position="90"/>
        <end position="108"/>
    </location>
</feature>
<name>F4QT25_9CAUL</name>
<dbReference type="Pfam" id="PF07386">
    <property type="entry name" value="DUF1499"/>
    <property type="match status" value="1"/>
</dbReference>
<organism evidence="2 3">
    <name type="scientific">Asticcacaulis biprosthecium C19</name>
    <dbReference type="NCBI Taxonomy" id="715226"/>
    <lineage>
        <taxon>Bacteria</taxon>
        <taxon>Pseudomonadati</taxon>
        <taxon>Pseudomonadota</taxon>
        <taxon>Alphaproteobacteria</taxon>
        <taxon>Caulobacterales</taxon>
        <taxon>Caulobacteraceae</taxon>
        <taxon>Asticcacaulis</taxon>
    </lineage>
</organism>
<dbReference type="EMBL" id="GL883080">
    <property type="protein sequence ID" value="EGF89895.1"/>
    <property type="molecule type" value="Genomic_DNA"/>
</dbReference>
<dbReference type="InterPro" id="IPR010865">
    <property type="entry name" value="DUF1499"/>
</dbReference>
<dbReference type="eggNOG" id="COG3266">
    <property type="taxonomic scope" value="Bacteria"/>
</dbReference>
<reference evidence="3" key="1">
    <citation type="submission" date="2011-03" db="EMBL/GenBank/DDBJ databases">
        <title>Draft genome sequence of Brevundimonas diminuta.</title>
        <authorList>
            <person name="Brown P.J.B."/>
            <person name="Buechlein A."/>
            <person name="Hemmerich C."/>
            <person name="Brun Y.V."/>
        </authorList>
    </citation>
    <scope>NUCLEOTIDE SEQUENCE [LARGE SCALE GENOMIC DNA]</scope>
    <source>
        <strain evidence="3">C19</strain>
    </source>
</reference>
<keyword evidence="3" id="KW-1185">Reference proteome</keyword>
<dbReference type="AlphaFoldDB" id="F4QT25"/>